<proteinExistence type="predicted"/>
<dbReference type="Proteomes" id="UP000304880">
    <property type="component" value="Unassembled WGS sequence"/>
</dbReference>
<protein>
    <submittedName>
        <fullName evidence="1">Uncharacterized protein</fullName>
    </submittedName>
</protein>
<evidence type="ECO:0000313" key="1">
    <source>
        <dbReference type="EMBL" id="TNH37937.1"/>
    </source>
</evidence>
<keyword evidence="2" id="KW-1185">Reference proteome</keyword>
<organism evidence="1 2">
    <name type="scientific">Paracoccus haeundaensis</name>
    <dbReference type="NCBI Taxonomy" id="225362"/>
    <lineage>
        <taxon>Bacteria</taxon>
        <taxon>Pseudomonadati</taxon>
        <taxon>Pseudomonadota</taxon>
        <taxon>Alphaproteobacteria</taxon>
        <taxon>Rhodobacterales</taxon>
        <taxon>Paracoccaceae</taxon>
        <taxon>Paracoccus</taxon>
    </lineage>
</organism>
<comment type="caution">
    <text evidence="1">The sequence shown here is derived from an EMBL/GenBank/DDBJ whole genome shotgun (WGS) entry which is preliminary data.</text>
</comment>
<dbReference type="AlphaFoldDB" id="A0A5C4R2K2"/>
<evidence type="ECO:0000313" key="2">
    <source>
        <dbReference type="Proteomes" id="UP000304880"/>
    </source>
</evidence>
<sequence>MPPRKLTQPNLLIVAQAGRLEFEAVILMASLRAHAPDFTGTVFIAEPTPDGAWSGHDTAISDPCRQLLTDFGAMIVPFTARHFGASYPQGNKIEALSVLPAGKPFLFLDTDTLITGPLDRVRFDFARPSASMRREGTWPKPPLYGPGYHGIWQSLYDRFGLSFAPTLDLSQPDEHWERYLYFNAGWFFGSDPAEFGQRFLAWALALRDSPHDALACQVMDPWLDQAVLPLVIHSLGGGRPGPALDGLDGDVTCHYRRLPLLYARDPEAVITALEDAVAAREVKRVLREWEPARKLIYQDKGRQKVRPIFADRPTPAPEKMIRNQLKARGWWLV</sequence>
<accession>A0A5C4R2K2</accession>
<gene>
    <name evidence="1" type="ORF">FHD67_17635</name>
</gene>
<dbReference type="RefSeq" id="WP_139599503.1">
    <property type="nucleotide sequence ID" value="NZ_VDDC01000043.1"/>
</dbReference>
<reference evidence="1 2" key="1">
    <citation type="submission" date="2019-06" db="EMBL/GenBank/DDBJ databases">
        <authorList>
            <person name="Li J."/>
        </authorList>
    </citation>
    <scope>NUCLEOTIDE SEQUENCE [LARGE SCALE GENOMIC DNA]</scope>
    <source>
        <strain evidence="1 2">CGMCC 1.8012</strain>
    </source>
</reference>
<name>A0A5C4R2K2_9RHOB</name>
<dbReference type="EMBL" id="VDDC01000043">
    <property type="protein sequence ID" value="TNH37937.1"/>
    <property type="molecule type" value="Genomic_DNA"/>
</dbReference>